<dbReference type="EMBL" id="CAXLJL010000445">
    <property type="protein sequence ID" value="CAL5137804.1"/>
    <property type="molecule type" value="Genomic_DNA"/>
</dbReference>
<dbReference type="CDD" id="cd20237">
    <property type="entry name" value="PFM_LIN24-like"/>
    <property type="match status" value="1"/>
</dbReference>
<dbReference type="Proteomes" id="UP001497525">
    <property type="component" value="Unassembled WGS sequence"/>
</dbReference>
<gene>
    <name evidence="1" type="ORF">CDAUBV1_LOCUS12294</name>
</gene>
<organism evidence="1 2">
    <name type="scientific">Calicophoron daubneyi</name>
    <name type="common">Rumen fluke</name>
    <name type="synonym">Paramphistomum daubneyi</name>
    <dbReference type="NCBI Taxonomy" id="300641"/>
    <lineage>
        <taxon>Eukaryota</taxon>
        <taxon>Metazoa</taxon>
        <taxon>Spiralia</taxon>
        <taxon>Lophotrochozoa</taxon>
        <taxon>Platyhelminthes</taxon>
        <taxon>Trematoda</taxon>
        <taxon>Digenea</taxon>
        <taxon>Plagiorchiida</taxon>
        <taxon>Pronocephalata</taxon>
        <taxon>Paramphistomoidea</taxon>
        <taxon>Paramphistomidae</taxon>
        <taxon>Calicophoron</taxon>
    </lineage>
</organism>
<dbReference type="PANTHER" id="PTHR39369:SF6">
    <property type="entry name" value="LIN-24 (TWENTY-FOUR) LIKE"/>
    <property type="match status" value="1"/>
</dbReference>
<proteinExistence type="predicted"/>
<sequence>MNKMMRAPPKPPQQEAEMFDLLAQIKIWAINTYVKTATREQKKVDMNDLDLRVCWDDVTVIHEPPEYFEDKIRQLPKSHSLFSTTFRNNTDSDHEYSFRTERCTRSVAEIQIERGVVTSKDVSLKLALPNALLEANAGFHQELSLSSATRQSKEEELSWGVDTRITVPGRKSAFAEIKIDEQEMTCRFRLITKMYGRIRAVFLDAARNQAFIKYIEGDLGSIIEETLQSRRPPTNSEQQRPQVWVEDNKCGNRILYMETMGRCSFRFGVHQSVEVSETDL</sequence>
<evidence type="ECO:0000313" key="1">
    <source>
        <dbReference type="EMBL" id="CAL5137804.1"/>
    </source>
</evidence>
<dbReference type="PANTHER" id="PTHR39369">
    <property type="entry name" value="LIN-24 (TWENTY-FOUR) LIKE"/>
    <property type="match status" value="1"/>
</dbReference>
<dbReference type="InterPro" id="IPR004991">
    <property type="entry name" value="Aerolysin-like"/>
</dbReference>
<comment type="caution">
    <text evidence="1">The sequence shown here is derived from an EMBL/GenBank/DDBJ whole genome shotgun (WGS) entry which is preliminary data.</text>
</comment>
<accession>A0AAV2TNH6</accession>
<reference evidence="1" key="1">
    <citation type="submission" date="2024-06" db="EMBL/GenBank/DDBJ databases">
        <authorList>
            <person name="Liu X."/>
            <person name="Lenzi L."/>
            <person name="Haldenby T S."/>
            <person name="Uol C."/>
        </authorList>
    </citation>
    <scope>NUCLEOTIDE SEQUENCE</scope>
</reference>
<dbReference type="Pfam" id="PF03318">
    <property type="entry name" value="ETX_MTX2"/>
    <property type="match status" value="1"/>
</dbReference>
<protein>
    <submittedName>
        <fullName evidence="1">Uncharacterized protein</fullName>
    </submittedName>
</protein>
<evidence type="ECO:0000313" key="2">
    <source>
        <dbReference type="Proteomes" id="UP001497525"/>
    </source>
</evidence>
<dbReference type="SUPFAM" id="SSF56973">
    <property type="entry name" value="Aerolisin/ETX pore-forming domain"/>
    <property type="match status" value="1"/>
</dbReference>
<dbReference type="AlphaFoldDB" id="A0AAV2TNH6"/>
<name>A0AAV2TNH6_CALDB</name>
<dbReference type="Gene3D" id="2.170.15.10">
    <property type="entry name" value="Proaerolysin, chain A, domain 3"/>
    <property type="match status" value="1"/>
</dbReference>